<accession>A0A062V8M7</accession>
<organism evidence="5 6">
    <name type="scientific">Candidatus Methanoperedens nitratireducens</name>
    <dbReference type="NCBI Taxonomy" id="1392998"/>
    <lineage>
        <taxon>Archaea</taxon>
        <taxon>Methanobacteriati</taxon>
        <taxon>Methanobacteriota</taxon>
        <taxon>Stenosarchaea group</taxon>
        <taxon>Methanomicrobia</taxon>
        <taxon>Methanosarcinales</taxon>
        <taxon>ANME-2 cluster</taxon>
        <taxon>Candidatus Methanoperedentaceae</taxon>
        <taxon>Candidatus Methanoperedens</taxon>
    </lineage>
</organism>
<comment type="pathway">
    <text evidence="4">Metabolic intermediate biosynthesis; chorismate biosynthesis; chorismate from D-erythrose 4-phosphate and phosphoenolpyruvate: step 3/7.</text>
</comment>
<keyword evidence="4" id="KW-0028">Amino-acid biosynthesis</keyword>
<dbReference type="SUPFAM" id="SSF51569">
    <property type="entry name" value="Aldolase"/>
    <property type="match status" value="1"/>
</dbReference>
<evidence type="ECO:0000256" key="4">
    <source>
        <dbReference type="HAMAP-Rule" id="MF_00214"/>
    </source>
</evidence>
<dbReference type="Gene3D" id="3.20.20.70">
    <property type="entry name" value="Aldolase class I"/>
    <property type="match status" value="1"/>
</dbReference>
<evidence type="ECO:0000256" key="3">
    <source>
        <dbReference type="ARBA" id="ARBA00023270"/>
    </source>
</evidence>
<sequence>MVPVCIAGMALNRSIVASIGKNPVDSATKAKKLGADIIEIRLDLLEIDMDMRLILQDLGKTGLPVIITNRMKQEGGAWSGGEAERILALISLLPLADAVDIELCAENRDAVVKEAKSAGKMVIISTHDFKRTPGSEDMVEIINESFDSGADIAKLAVTPNSLEDVLRLFDVTLHAKDAVCTIAMGEIGRHSRVIAPIYGSIMTYGYVESATAPGQLRVDEIRSILKKIA</sequence>
<feature type="active site" description="Proton donor/acceptor" evidence="4">
    <location>
        <position position="127"/>
    </location>
</feature>
<feature type="binding site" evidence="4">
    <location>
        <position position="192"/>
    </location>
    <ligand>
        <name>3-dehydroquinate</name>
        <dbReference type="ChEBI" id="CHEBI:32364"/>
    </ligand>
</feature>
<name>A0A062V8M7_9EURY</name>
<gene>
    <name evidence="4" type="primary">aroD</name>
    <name evidence="5" type="ORF">ANME2D_00724</name>
</gene>
<feature type="binding site" evidence="4">
    <location>
        <begin position="39"/>
        <end position="41"/>
    </location>
    <ligand>
        <name>3-dehydroquinate</name>
        <dbReference type="ChEBI" id="CHEBI:32364"/>
    </ligand>
</feature>
<feature type="binding site" evidence="4">
    <location>
        <position position="211"/>
    </location>
    <ligand>
        <name>3-dehydroquinate</name>
        <dbReference type="ChEBI" id="CHEBI:32364"/>
    </ligand>
</feature>
<dbReference type="OrthoDB" id="34329at2157"/>
<dbReference type="PANTHER" id="PTHR43699:SF1">
    <property type="entry name" value="3-DEHYDROQUINATE DEHYDRATASE"/>
    <property type="match status" value="1"/>
</dbReference>
<dbReference type="RefSeq" id="WP_048089133.1">
    <property type="nucleotide sequence ID" value="NZ_JMIY01000001.1"/>
</dbReference>
<dbReference type="GO" id="GO:0008652">
    <property type="term" value="P:amino acid biosynthetic process"/>
    <property type="evidence" value="ECO:0007669"/>
    <property type="project" value="UniProtKB-KW"/>
</dbReference>
<proteinExistence type="inferred from homology"/>
<feature type="active site" description="Schiff-base intermediate with substrate" evidence="4">
    <location>
        <position position="154"/>
    </location>
</feature>
<dbReference type="UniPathway" id="UPA00053">
    <property type="reaction ID" value="UER00086"/>
</dbReference>
<feature type="binding site" evidence="4">
    <location>
        <position position="215"/>
    </location>
    <ligand>
        <name>3-dehydroquinate</name>
        <dbReference type="ChEBI" id="CHEBI:32364"/>
    </ligand>
</feature>
<dbReference type="GO" id="GO:0003855">
    <property type="term" value="F:3-dehydroquinate dehydratase activity"/>
    <property type="evidence" value="ECO:0007669"/>
    <property type="project" value="UniProtKB-UniRule"/>
</dbReference>
<evidence type="ECO:0000313" key="6">
    <source>
        <dbReference type="Proteomes" id="UP000027153"/>
    </source>
</evidence>
<feature type="binding site" evidence="4">
    <location>
        <position position="18"/>
    </location>
    <ligand>
        <name>3-dehydroquinate</name>
        <dbReference type="ChEBI" id="CHEBI:32364"/>
    </ligand>
</feature>
<dbReference type="InterPro" id="IPR013785">
    <property type="entry name" value="Aldolase_TIM"/>
</dbReference>
<comment type="function">
    <text evidence="4">Involved in the third step of the chorismate pathway, which leads to the biosynthesis of aromatic amino acids. Catalyzes the cis-dehydration of 3-dehydroquinate (DHQ) and introduces the first double bond of the aromatic ring to yield 3-dehydroshikimate.</text>
</comment>
<dbReference type="GO" id="GO:0009423">
    <property type="term" value="P:chorismate biosynthetic process"/>
    <property type="evidence" value="ECO:0007669"/>
    <property type="project" value="UniProtKB-UniRule"/>
</dbReference>
<comment type="similarity">
    <text evidence="4">Belongs to the type-I 3-dehydroquinase family.</text>
</comment>
<dbReference type="CDD" id="cd00502">
    <property type="entry name" value="DHQase_I"/>
    <property type="match status" value="1"/>
</dbReference>
<protein>
    <recommendedName>
        <fullName evidence="4">3-dehydroquinate dehydratase</fullName>
        <shortName evidence="4">3-dehydroquinase</shortName>
        <ecNumber evidence="4">4.2.1.10</ecNumber>
    </recommendedName>
    <alternativeName>
        <fullName evidence="4">Type I DHQase</fullName>
    </alternativeName>
    <alternativeName>
        <fullName evidence="4">Type I dehydroquinase</fullName>
        <shortName evidence="4">DHQ1</shortName>
    </alternativeName>
</protein>
<comment type="caution">
    <text evidence="5">The sequence shown here is derived from an EMBL/GenBank/DDBJ whole genome shotgun (WGS) entry which is preliminary data.</text>
</comment>
<comment type="catalytic activity">
    <reaction evidence="1 4">
        <text>3-dehydroquinate = 3-dehydroshikimate + H2O</text>
        <dbReference type="Rhea" id="RHEA:21096"/>
        <dbReference type="ChEBI" id="CHEBI:15377"/>
        <dbReference type="ChEBI" id="CHEBI:16630"/>
        <dbReference type="ChEBI" id="CHEBI:32364"/>
        <dbReference type="EC" id="4.2.1.10"/>
    </reaction>
</comment>
<evidence type="ECO:0000256" key="2">
    <source>
        <dbReference type="ARBA" id="ARBA00023239"/>
    </source>
</evidence>
<keyword evidence="6" id="KW-1185">Reference proteome</keyword>
<dbReference type="HAMAP" id="MF_00214">
    <property type="entry name" value="AroD"/>
    <property type="match status" value="1"/>
</dbReference>
<dbReference type="InterPro" id="IPR001381">
    <property type="entry name" value="DHquinase_I"/>
</dbReference>
<keyword evidence="3 4" id="KW-0704">Schiff base</keyword>
<dbReference type="NCBIfam" id="TIGR01093">
    <property type="entry name" value="aroD"/>
    <property type="match status" value="1"/>
</dbReference>
<feature type="binding site" evidence="4">
    <location>
        <position position="70"/>
    </location>
    <ligand>
        <name>3-dehydroquinate</name>
        <dbReference type="ChEBI" id="CHEBI:32364"/>
    </ligand>
</feature>
<dbReference type="EC" id="4.2.1.10" evidence="4"/>
<dbReference type="InterPro" id="IPR050146">
    <property type="entry name" value="Type-I_3-dehydroquinase"/>
</dbReference>
<dbReference type="Proteomes" id="UP000027153">
    <property type="component" value="Unassembled WGS sequence"/>
</dbReference>
<dbReference type="GO" id="GO:0046279">
    <property type="term" value="P:3,4-dihydroxybenzoate biosynthetic process"/>
    <property type="evidence" value="ECO:0007669"/>
    <property type="project" value="TreeGrafter"/>
</dbReference>
<evidence type="ECO:0000313" key="5">
    <source>
        <dbReference type="EMBL" id="KCZ73652.1"/>
    </source>
</evidence>
<dbReference type="GO" id="GO:0009073">
    <property type="term" value="P:aromatic amino acid family biosynthetic process"/>
    <property type="evidence" value="ECO:0007669"/>
    <property type="project" value="UniProtKB-KW"/>
</dbReference>
<reference evidence="5 6" key="1">
    <citation type="journal article" date="2013" name="Nature">
        <title>Anaerobic oxidation of methane coupled to nitrate reduction in a novel archaeal lineage.</title>
        <authorList>
            <person name="Haroon M.F."/>
            <person name="Hu S."/>
            <person name="Shi Y."/>
            <person name="Imelfort M."/>
            <person name="Keller J."/>
            <person name="Hugenholtz P."/>
            <person name="Yuan Z."/>
            <person name="Tyson G.W."/>
        </authorList>
    </citation>
    <scope>NUCLEOTIDE SEQUENCE [LARGE SCALE GENOMIC DNA]</scope>
    <source>
        <strain evidence="5 6">ANME-2d</strain>
    </source>
</reference>
<dbReference type="Pfam" id="PF01487">
    <property type="entry name" value="DHquinase_I"/>
    <property type="match status" value="1"/>
</dbReference>
<comment type="subunit">
    <text evidence="4">Homodimer.</text>
</comment>
<dbReference type="AlphaFoldDB" id="A0A062V8M7"/>
<keyword evidence="2 4" id="KW-0456">Lyase</keyword>
<dbReference type="PANTHER" id="PTHR43699">
    <property type="entry name" value="3-DEHYDROQUINATE DEHYDRATASE"/>
    <property type="match status" value="1"/>
</dbReference>
<dbReference type="EMBL" id="JMIY01000001">
    <property type="protein sequence ID" value="KCZ73652.1"/>
    <property type="molecule type" value="Genomic_DNA"/>
</dbReference>
<evidence type="ECO:0000256" key="1">
    <source>
        <dbReference type="ARBA" id="ARBA00001864"/>
    </source>
</evidence>
<keyword evidence="4" id="KW-0057">Aromatic amino acid biosynthesis</keyword>